<keyword evidence="6 10" id="KW-0328">Glycosyltransferase</keyword>
<dbReference type="Proteomes" id="UP000885830">
    <property type="component" value="Unassembled WGS sequence"/>
</dbReference>
<evidence type="ECO:0000256" key="4">
    <source>
        <dbReference type="ARBA" id="ARBA00015486"/>
    </source>
</evidence>
<sequence>KLASKGVEAELLAVDKGLAPLGNLGQAISWLAAIKDEEVPSINLPGIFVFVGAHSVATDIIGEDPAKRASGRIEALSKGRAGIRGIAGDMGASFQVFEMGLEAPAADIRSTVSLDEHACAQAIAFGMASVSAQTDLLILGSAGVGSATAAAAIARGLYGGTSDYWADGDDQGAHKRILAVEEAVHFHRSIQGDPVKLLQAFGGHDLAGIFGAILAAGHQGIPVLLDGFVVCAAAALLYTLNPDALDHCYATHLTTEPAHGALLDRIGKTPLLDLGIGIGDGTGAALTAGLLRSACVAYGEIHSSEA</sequence>
<dbReference type="AlphaFoldDB" id="A0A7C5QQM0"/>
<evidence type="ECO:0000256" key="1">
    <source>
        <dbReference type="ARBA" id="ARBA00005049"/>
    </source>
</evidence>
<evidence type="ECO:0000256" key="2">
    <source>
        <dbReference type="ARBA" id="ARBA00007110"/>
    </source>
</evidence>
<protein>
    <recommendedName>
        <fullName evidence="4">Nicotinate-nucleotide--dimethylbenzimidazole phosphoribosyltransferase</fullName>
        <ecNumber evidence="3">2.4.2.21</ecNumber>
    </recommendedName>
    <alternativeName>
        <fullName evidence="8">N(1)-alpha-phosphoribosyltransferase</fullName>
    </alternativeName>
</protein>
<name>A0A7C5QQM0_9PROT</name>
<keyword evidence="7" id="KW-0808">Transferase</keyword>
<dbReference type="UniPathway" id="UPA00061">
    <property type="reaction ID" value="UER00516"/>
</dbReference>
<dbReference type="InterPro" id="IPR003200">
    <property type="entry name" value="Nict_dMeBzImd_PRibTrfase"/>
</dbReference>
<dbReference type="PANTHER" id="PTHR43463:SF1">
    <property type="entry name" value="NICOTINATE-NUCLEOTIDE--DIMETHYLBENZIMIDAZOLE PHOSPHORIBOSYLTRANSFERASE"/>
    <property type="match status" value="1"/>
</dbReference>
<dbReference type="EMBL" id="DRMJ01000503">
    <property type="protein sequence ID" value="HHL43861.1"/>
    <property type="molecule type" value="Genomic_DNA"/>
</dbReference>
<dbReference type="SUPFAM" id="SSF52733">
    <property type="entry name" value="Nicotinate mononucleotide:5,6-dimethylbenzimidazole phosphoribosyltransferase (CobT)"/>
    <property type="match status" value="1"/>
</dbReference>
<comment type="pathway">
    <text evidence="1">Nucleoside biosynthesis; alpha-ribazole biosynthesis; alpha-ribazole from 5,6-dimethylbenzimidazole: step 1/2.</text>
</comment>
<dbReference type="Gene3D" id="1.10.1610.10">
    <property type="match status" value="1"/>
</dbReference>
<dbReference type="PANTHER" id="PTHR43463">
    <property type="entry name" value="NICOTINATE-NUCLEOTIDE--DIMETHYLBENZIMIDAZOLE PHOSPHORIBOSYLTRANSFERASE"/>
    <property type="match status" value="1"/>
</dbReference>
<organism evidence="10">
    <name type="scientific">Hellea balneolensis</name>
    <dbReference type="NCBI Taxonomy" id="287478"/>
    <lineage>
        <taxon>Bacteria</taxon>
        <taxon>Pseudomonadati</taxon>
        <taxon>Pseudomonadota</taxon>
        <taxon>Alphaproteobacteria</taxon>
        <taxon>Maricaulales</taxon>
        <taxon>Robiginitomaculaceae</taxon>
        <taxon>Hellea</taxon>
    </lineage>
</organism>
<evidence type="ECO:0000256" key="7">
    <source>
        <dbReference type="ARBA" id="ARBA00022679"/>
    </source>
</evidence>
<comment type="similarity">
    <text evidence="2">Belongs to the CobT family.</text>
</comment>
<evidence type="ECO:0000256" key="3">
    <source>
        <dbReference type="ARBA" id="ARBA00011991"/>
    </source>
</evidence>
<dbReference type="InterPro" id="IPR023195">
    <property type="entry name" value="Nict_dMeBzImd_PRibTrfase_N"/>
</dbReference>
<comment type="caution">
    <text evidence="10">The sequence shown here is derived from an EMBL/GenBank/DDBJ whole genome shotgun (WGS) entry which is preliminary data.</text>
</comment>
<evidence type="ECO:0000256" key="8">
    <source>
        <dbReference type="ARBA" id="ARBA00030686"/>
    </source>
</evidence>
<dbReference type="InterPro" id="IPR036087">
    <property type="entry name" value="Nict_dMeBzImd_PRibTrfase_sf"/>
</dbReference>
<dbReference type="CDD" id="cd02439">
    <property type="entry name" value="DMB-PRT_CobT"/>
    <property type="match status" value="1"/>
</dbReference>
<accession>A0A7C5QQM0</accession>
<dbReference type="EC" id="2.4.2.21" evidence="3"/>
<evidence type="ECO:0000313" key="10">
    <source>
        <dbReference type="EMBL" id="HHL43861.1"/>
    </source>
</evidence>
<dbReference type="Pfam" id="PF02277">
    <property type="entry name" value="DBI_PRT"/>
    <property type="match status" value="1"/>
</dbReference>
<proteinExistence type="inferred from homology"/>
<reference evidence="10" key="1">
    <citation type="journal article" date="2020" name="mSystems">
        <title>Genome- and Community-Level Interaction Insights into Carbon Utilization and Element Cycling Functions of Hydrothermarchaeota in Hydrothermal Sediment.</title>
        <authorList>
            <person name="Zhou Z."/>
            <person name="Liu Y."/>
            <person name="Xu W."/>
            <person name="Pan J."/>
            <person name="Luo Z.H."/>
            <person name="Li M."/>
        </authorList>
    </citation>
    <scope>NUCLEOTIDE SEQUENCE [LARGE SCALE GENOMIC DNA]</scope>
    <source>
        <strain evidence="10">HyVt-485</strain>
    </source>
</reference>
<gene>
    <name evidence="10" type="ORF">ENJ42_09595</name>
</gene>
<dbReference type="GO" id="GO:0008939">
    <property type="term" value="F:nicotinate-nucleotide-dimethylbenzimidazole phosphoribosyltransferase activity"/>
    <property type="evidence" value="ECO:0007669"/>
    <property type="project" value="UniProtKB-EC"/>
</dbReference>
<dbReference type="GO" id="GO:0009236">
    <property type="term" value="P:cobalamin biosynthetic process"/>
    <property type="evidence" value="ECO:0007669"/>
    <property type="project" value="UniProtKB-KW"/>
</dbReference>
<comment type="catalytic activity">
    <reaction evidence="9">
        <text>5,6-dimethylbenzimidazole + nicotinate beta-D-ribonucleotide = alpha-ribazole 5'-phosphate + nicotinate + H(+)</text>
        <dbReference type="Rhea" id="RHEA:11196"/>
        <dbReference type="ChEBI" id="CHEBI:15378"/>
        <dbReference type="ChEBI" id="CHEBI:15890"/>
        <dbReference type="ChEBI" id="CHEBI:32544"/>
        <dbReference type="ChEBI" id="CHEBI:57502"/>
        <dbReference type="ChEBI" id="CHEBI:57918"/>
        <dbReference type="EC" id="2.4.2.21"/>
    </reaction>
</comment>
<keyword evidence="5" id="KW-0169">Cobalamin biosynthesis</keyword>
<evidence type="ECO:0000256" key="5">
    <source>
        <dbReference type="ARBA" id="ARBA00022573"/>
    </source>
</evidence>
<dbReference type="Gene3D" id="3.40.50.10210">
    <property type="match status" value="1"/>
</dbReference>
<evidence type="ECO:0000256" key="9">
    <source>
        <dbReference type="ARBA" id="ARBA00047340"/>
    </source>
</evidence>
<feature type="non-terminal residue" evidence="10">
    <location>
        <position position="1"/>
    </location>
</feature>
<evidence type="ECO:0000256" key="6">
    <source>
        <dbReference type="ARBA" id="ARBA00022676"/>
    </source>
</evidence>